<dbReference type="Proteomes" id="UP000618733">
    <property type="component" value="Unassembled WGS sequence"/>
</dbReference>
<dbReference type="GO" id="GO:0016787">
    <property type="term" value="F:hydrolase activity"/>
    <property type="evidence" value="ECO:0007669"/>
    <property type="project" value="UniProtKB-KW"/>
</dbReference>
<dbReference type="InterPro" id="IPR029058">
    <property type="entry name" value="AB_hydrolase_fold"/>
</dbReference>
<dbReference type="InterPro" id="IPR022742">
    <property type="entry name" value="Hydrolase_4"/>
</dbReference>
<comment type="caution">
    <text evidence="2">The sequence shown here is derived from an EMBL/GenBank/DDBJ whole genome shotgun (WGS) entry which is preliminary data.</text>
</comment>
<keyword evidence="3" id="KW-1185">Reference proteome</keyword>
<accession>A0A934QCU9</accession>
<dbReference type="SUPFAM" id="SSF53474">
    <property type="entry name" value="alpha/beta-Hydrolases"/>
    <property type="match status" value="1"/>
</dbReference>
<protein>
    <submittedName>
        <fullName evidence="2">Alpha/beta hydrolase</fullName>
    </submittedName>
</protein>
<dbReference type="RefSeq" id="WP_200132084.1">
    <property type="nucleotide sequence ID" value="NZ_JAEHOI010000006.1"/>
</dbReference>
<reference evidence="2" key="1">
    <citation type="submission" date="2020-12" db="EMBL/GenBank/DDBJ databases">
        <title>Leucobacter sp. CAS2, isolated from Chromium sludge.</title>
        <authorList>
            <person name="Xu Z."/>
        </authorList>
    </citation>
    <scope>NUCLEOTIDE SEQUENCE</scope>
    <source>
        <strain evidence="2">CSA2</strain>
    </source>
</reference>
<evidence type="ECO:0000259" key="1">
    <source>
        <dbReference type="Pfam" id="PF12146"/>
    </source>
</evidence>
<dbReference type="Pfam" id="PF12146">
    <property type="entry name" value="Hydrolase_4"/>
    <property type="match status" value="1"/>
</dbReference>
<organism evidence="2 3">
    <name type="scientific">Leucobacter edaphi</name>
    <dbReference type="NCBI Taxonomy" id="2796472"/>
    <lineage>
        <taxon>Bacteria</taxon>
        <taxon>Bacillati</taxon>
        <taxon>Actinomycetota</taxon>
        <taxon>Actinomycetes</taxon>
        <taxon>Micrococcales</taxon>
        <taxon>Microbacteriaceae</taxon>
        <taxon>Leucobacter</taxon>
    </lineage>
</organism>
<sequence>MTPEHETHRPAFARSEFSYTDAQGVEISAYSWIPDEPIAAVQIAHGIGEHAGRYDAFAAHLAGAGFAVYADDHRGHGETGRRQTGGDLRRLGKLGPGGLVATEAEVLQLTGIIRERHPGLPVVMYAHSWGSLMAQRILNEHPQAWDALVLSGSAFRTFRHMESGDLNAHWAGDGANGFEWLSRDPQTAADFIADPLCFSADIIKLFGVADGLRLFGKPTAGLAPDMPILIVSGSEDPLSKGDSLKLLADAYRKRGVRDVTLKLYPGARHETLNETNRDEVFADVLTWMLDRVDES</sequence>
<dbReference type="Gene3D" id="3.40.50.1820">
    <property type="entry name" value="alpha/beta hydrolase"/>
    <property type="match status" value="1"/>
</dbReference>
<evidence type="ECO:0000313" key="3">
    <source>
        <dbReference type="Proteomes" id="UP000618733"/>
    </source>
</evidence>
<dbReference type="PANTHER" id="PTHR11614">
    <property type="entry name" value="PHOSPHOLIPASE-RELATED"/>
    <property type="match status" value="1"/>
</dbReference>
<proteinExistence type="predicted"/>
<name>A0A934QCU9_9MICO</name>
<keyword evidence="2" id="KW-0378">Hydrolase</keyword>
<evidence type="ECO:0000313" key="2">
    <source>
        <dbReference type="EMBL" id="MBK0421873.1"/>
    </source>
</evidence>
<feature type="domain" description="Serine aminopeptidase S33" evidence="1">
    <location>
        <begin position="36"/>
        <end position="276"/>
    </location>
</feature>
<dbReference type="EMBL" id="JAEHOI010000006">
    <property type="protein sequence ID" value="MBK0421873.1"/>
    <property type="molecule type" value="Genomic_DNA"/>
</dbReference>
<dbReference type="InterPro" id="IPR051044">
    <property type="entry name" value="MAG_DAG_Lipase"/>
</dbReference>
<dbReference type="AlphaFoldDB" id="A0A934QCU9"/>
<gene>
    <name evidence="2" type="ORF">JD292_07275</name>
</gene>